<feature type="domain" description="RING-type" evidence="6">
    <location>
        <begin position="77"/>
        <end position="118"/>
    </location>
</feature>
<evidence type="ECO:0000313" key="8">
    <source>
        <dbReference type="EMBL" id="CAD8170382.1"/>
    </source>
</evidence>
<dbReference type="PANTHER" id="PTHR10131:SF94">
    <property type="entry name" value="TNF RECEPTOR-ASSOCIATED FACTOR 4"/>
    <property type="match status" value="1"/>
</dbReference>
<feature type="zinc finger region" description="TRAF-type" evidence="4">
    <location>
        <begin position="172"/>
        <end position="218"/>
    </location>
</feature>
<feature type="domain" description="TRAF-type" evidence="7">
    <location>
        <begin position="172"/>
        <end position="218"/>
    </location>
</feature>
<keyword evidence="2 4" id="KW-0863">Zinc-finger</keyword>
<name>A0A8S1V3J2_9CILI</name>
<protein>
    <submittedName>
        <fullName evidence="8">Uncharacterized protein</fullName>
    </submittedName>
</protein>
<accession>A0A8S1V3J2</accession>
<dbReference type="PANTHER" id="PTHR10131">
    <property type="entry name" value="TNF RECEPTOR ASSOCIATED FACTOR"/>
    <property type="match status" value="1"/>
</dbReference>
<keyword evidence="3 4" id="KW-0862">Zinc</keyword>
<evidence type="ECO:0000313" key="9">
    <source>
        <dbReference type="Proteomes" id="UP000689195"/>
    </source>
</evidence>
<dbReference type="PROSITE" id="PS50145">
    <property type="entry name" value="ZF_TRAF"/>
    <property type="match status" value="1"/>
</dbReference>
<feature type="coiled-coil region" evidence="5">
    <location>
        <begin position="285"/>
        <end position="350"/>
    </location>
</feature>
<dbReference type="InterPro" id="IPR001841">
    <property type="entry name" value="Znf_RING"/>
</dbReference>
<evidence type="ECO:0000256" key="2">
    <source>
        <dbReference type="ARBA" id="ARBA00022771"/>
    </source>
</evidence>
<evidence type="ECO:0000259" key="7">
    <source>
        <dbReference type="PROSITE" id="PS50145"/>
    </source>
</evidence>
<gene>
    <name evidence="8" type="ORF">PPENT_87.1.T0530031</name>
</gene>
<sequence length="439" mass="52621">MYYPYAIEESDENISQIVSNQDLEFDEDEDFIQDSYQSPERTISSNSDNDFKDEQFVDQSRIINLSEVKVFLDEVICPICCHIIIDPKICSECDQTFCGKCILRWFQKSPNHQCPCCRKDLKSKNGYSYNQSIMDDKVPKVMLKLLSKLMLTCRYRQDGCEEIISYDFREKHENQYCQYQEQCCENVGCYETMLRKNFEDHQLECRYGIVQCKYCQEDKLRMDIELHLQQCDCRPILCEWCQEKYQYIEIDEHRDLCEFKNILCEYCNKKYKKYDMKTHTPIFCLTQLNKQKDQIILELKKENQQLKQNKPMEQSDLNQSTNEILSEKYKQDFEEEVEEVIEENIQIEDSDQEQPQQYDNNDQDISIQDQKSQSLSDDENQDKLSNTNEKLDIVEIPSIQEIKMRGMFTSFLEKLTDIKFKDLWDYSEDEFNQVIDLLK</sequence>
<proteinExistence type="predicted"/>
<dbReference type="GO" id="GO:0008270">
    <property type="term" value="F:zinc ion binding"/>
    <property type="evidence" value="ECO:0007669"/>
    <property type="project" value="UniProtKB-KW"/>
</dbReference>
<keyword evidence="1 4" id="KW-0479">Metal-binding</keyword>
<dbReference type="Proteomes" id="UP000689195">
    <property type="component" value="Unassembled WGS sequence"/>
</dbReference>
<organism evidence="8 9">
    <name type="scientific">Paramecium pentaurelia</name>
    <dbReference type="NCBI Taxonomy" id="43138"/>
    <lineage>
        <taxon>Eukaryota</taxon>
        <taxon>Sar</taxon>
        <taxon>Alveolata</taxon>
        <taxon>Ciliophora</taxon>
        <taxon>Intramacronucleata</taxon>
        <taxon>Oligohymenophorea</taxon>
        <taxon>Peniculida</taxon>
        <taxon>Parameciidae</taxon>
        <taxon>Paramecium</taxon>
    </lineage>
</organism>
<evidence type="ECO:0000256" key="4">
    <source>
        <dbReference type="PROSITE-ProRule" id="PRU00207"/>
    </source>
</evidence>
<dbReference type="EMBL" id="CAJJDO010000053">
    <property type="protein sequence ID" value="CAD8170382.1"/>
    <property type="molecule type" value="Genomic_DNA"/>
</dbReference>
<dbReference type="AlphaFoldDB" id="A0A8S1V3J2"/>
<evidence type="ECO:0000259" key="6">
    <source>
        <dbReference type="PROSITE" id="PS50089"/>
    </source>
</evidence>
<evidence type="ECO:0000256" key="1">
    <source>
        <dbReference type="ARBA" id="ARBA00022723"/>
    </source>
</evidence>
<dbReference type="PROSITE" id="PS50089">
    <property type="entry name" value="ZF_RING_2"/>
    <property type="match status" value="1"/>
</dbReference>
<dbReference type="OrthoDB" id="422728at2759"/>
<dbReference type="InterPro" id="IPR001293">
    <property type="entry name" value="Znf_TRAF"/>
</dbReference>
<keyword evidence="5" id="KW-0175">Coiled coil</keyword>
<reference evidence="8" key="1">
    <citation type="submission" date="2021-01" db="EMBL/GenBank/DDBJ databases">
        <authorList>
            <consortium name="Genoscope - CEA"/>
            <person name="William W."/>
        </authorList>
    </citation>
    <scope>NUCLEOTIDE SEQUENCE</scope>
</reference>
<comment type="caution">
    <text evidence="8">The sequence shown here is derived from an EMBL/GenBank/DDBJ whole genome shotgun (WGS) entry which is preliminary data.</text>
</comment>
<evidence type="ECO:0000256" key="5">
    <source>
        <dbReference type="SAM" id="Coils"/>
    </source>
</evidence>
<keyword evidence="9" id="KW-1185">Reference proteome</keyword>
<evidence type="ECO:0000256" key="3">
    <source>
        <dbReference type="ARBA" id="ARBA00022833"/>
    </source>
</evidence>